<name>A0A1F5EKD7_9BACT</name>
<gene>
    <name evidence="2" type="ORF">A2442_03830</name>
</gene>
<protein>
    <submittedName>
        <fullName evidence="2">Uncharacterized protein</fullName>
    </submittedName>
</protein>
<comment type="caution">
    <text evidence="2">The sequence shown here is derived from an EMBL/GenBank/DDBJ whole genome shotgun (WGS) entry which is preliminary data.</text>
</comment>
<feature type="transmembrane region" description="Helical" evidence="1">
    <location>
        <begin position="83"/>
        <end position="102"/>
    </location>
</feature>
<evidence type="ECO:0000313" key="3">
    <source>
        <dbReference type="Proteomes" id="UP000179003"/>
    </source>
</evidence>
<reference evidence="2 3" key="1">
    <citation type="journal article" date="2016" name="Nat. Commun.">
        <title>Thousands of microbial genomes shed light on interconnected biogeochemical processes in an aquifer system.</title>
        <authorList>
            <person name="Anantharaman K."/>
            <person name="Brown C.T."/>
            <person name="Hug L.A."/>
            <person name="Sharon I."/>
            <person name="Castelle C.J."/>
            <person name="Probst A.J."/>
            <person name="Thomas B.C."/>
            <person name="Singh A."/>
            <person name="Wilkins M.J."/>
            <person name="Karaoz U."/>
            <person name="Brodie E.L."/>
            <person name="Williams K.H."/>
            <person name="Hubbard S.S."/>
            <person name="Banfield J.F."/>
        </authorList>
    </citation>
    <scope>NUCLEOTIDE SEQUENCE [LARGE SCALE GENOMIC DNA]</scope>
</reference>
<evidence type="ECO:0000313" key="2">
    <source>
        <dbReference type="EMBL" id="OGD67674.1"/>
    </source>
</evidence>
<feature type="transmembrane region" description="Helical" evidence="1">
    <location>
        <begin position="114"/>
        <end position="138"/>
    </location>
</feature>
<accession>A0A1F5EKD7</accession>
<feature type="transmembrane region" description="Helical" evidence="1">
    <location>
        <begin position="59"/>
        <end position="77"/>
    </location>
</feature>
<dbReference type="EMBL" id="MFAE01000002">
    <property type="protein sequence ID" value="OGD67674.1"/>
    <property type="molecule type" value="Genomic_DNA"/>
</dbReference>
<keyword evidence="1" id="KW-0472">Membrane</keyword>
<proteinExistence type="predicted"/>
<keyword evidence="1" id="KW-0812">Transmembrane</keyword>
<evidence type="ECO:0000256" key="1">
    <source>
        <dbReference type="SAM" id="Phobius"/>
    </source>
</evidence>
<sequence>MSDNFSSAVQYLQENKDKYSLGELKEKLKLAGYSEDLISKAEQAVSSNPKQRGNNIKDFFKGFLGVILGVFLVLGVFRFFVPVVSLFIAGIFLLIVIIFTYFKIRKKRKYVARGVLWGFFLWLLLVALVGAFLIYLMMFW</sequence>
<dbReference type="Proteomes" id="UP000179003">
    <property type="component" value="Unassembled WGS sequence"/>
</dbReference>
<dbReference type="STRING" id="1797582.A2442_03830"/>
<dbReference type="AlphaFoldDB" id="A0A1F5EKD7"/>
<keyword evidence="1" id="KW-1133">Transmembrane helix</keyword>
<organism evidence="2 3">
    <name type="scientific">Candidatus Campbellbacteria bacterium RIFOXYC2_FULL_35_25</name>
    <dbReference type="NCBI Taxonomy" id="1797582"/>
    <lineage>
        <taxon>Bacteria</taxon>
        <taxon>Candidatus Campbelliibacteriota</taxon>
    </lineage>
</organism>